<dbReference type="InterPro" id="IPR011050">
    <property type="entry name" value="Pectin_lyase_fold/virulence"/>
</dbReference>
<dbReference type="STRING" id="767770.A0A1L9N0M2"/>
<dbReference type="OrthoDB" id="10018600at2759"/>
<dbReference type="AlphaFoldDB" id="A0A1L9N0M2"/>
<sequence length="457" mass="48892">MKPYSVFHFIAAAMAAITISDPGDIIPAFQWESDNAILADYNVSTEAVQRIAQVGPYMVRGQEKRFNHTTLAVDGNDTSILVATEHANVYVDHTEVVKFGYSSNLIQASFYGVNSAVLVANNSQLRLTDVNITTHNGAANVYAYGTDSVAYIDNAWLYSSGPTAHGLYAAGNGTIRARNVHHFSSGNRCSSFSGDTPAGYLYVEDSIAHTTGIGSAIVFAFKHANLTNVVGYAEQSPAFFTIGEGHAVATDCDLTAGLLGGAVIFSISKDTQAYAFQFTLENTRLKVLGDAPGLWYGTVYADSYIRNSQIITESGVLAVANFSTITEAFDFYSDYATSGDIVATADSRIYAEESTLEGDLVAYNGSTLGFSLERHSLWRGRAYVGYGEAELAVYLDKTSSWNLTGDTALKNFTNADISFGNVNSNGFSVTYDADAPANKALARRTFNLTGGGTVSPA</sequence>
<proteinExistence type="predicted"/>
<organism evidence="1 2">
    <name type="scientific">Aspergillus tubingensis (strain CBS 134.48)</name>
    <dbReference type="NCBI Taxonomy" id="767770"/>
    <lineage>
        <taxon>Eukaryota</taxon>
        <taxon>Fungi</taxon>
        <taxon>Dikarya</taxon>
        <taxon>Ascomycota</taxon>
        <taxon>Pezizomycotina</taxon>
        <taxon>Eurotiomycetes</taxon>
        <taxon>Eurotiomycetidae</taxon>
        <taxon>Eurotiales</taxon>
        <taxon>Aspergillaceae</taxon>
        <taxon>Aspergillus</taxon>
        <taxon>Aspergillus subgen. Circumdati</taxon>
    </lineage>
</organism>
<dbReference type="SUPFAM" id="SSF51126">
    <property type="entry name" value="Pectin lyase-like"/>
    <property type="match status" value="1"/>
</dbReference>
<evidence type="ECO:0000313" key="2">
    <source>
        <dbReference type="Proteomes" id="UP000184304"/>
    </source>
</evidence>
<dbReference type="OMA" id="RIAQVGP"/>
<evidence type="ECO:0008006" key="3">
    <source>
        <dbReference type="Google" id="ProtNLM"/>
    </source>
</evidence>
<dbReference type="Proteomes" id="UP000184304">
    <property type="component" value="Unassembled WGS sequence"/>
</dbReference>
<gene>
    <name evidence="1" type="ORF">ASPTUDRAFT_56848</name>
</gene>
<dbReference type="VEuPathDB" id="FungiDB:ASPTUDRAFT_56848"/>
<name>A0A1L9N0M2_ASPTC</name>
<dbReference type="InterPro" id="IPR012332">
    <property type="entry name" value="Autotransporter_pectin_lyase_C"/>
</dbReference>
<dbReference type="Gene3D" id="2.160.20.20">
    <property type="match status" value="1"/>
</dbReference>
<reference evidence="2" key="1">
    <citation type="journal article" date="2017" name="Genome Biol.">
        <title>Comparative genomics reveals high biological diversity and specific adaptations in the industrially and medically important fungal genus Aspergillus.</title>
        <authorList>
            <person name="de Vries R.P."/>
            <person name="Riley R."/>
            <person name="Wiebenga A."/>
            <person name="Aguilar-Osorio G."/>
            <person name="Amillis S."/>
            <person name="Uchima C.A."/>
            <person name="Anderluh G."/>
            <person name="Asadollahi M."/>
            <person name="Askin M."/>
            <person name="Barry K."/>
            <person name="Battaglia E."/>
            <person name="Bayram O."/>
            <person name="Benocci T."/>
            <person name="Braus-Stromeyer S.A."/>
            <person name="Caldana C."/>
            <person name="Canovas D."/>
            <person name="Cerqueira G.C."/>
            <person name="Chen F."/>
            <person name="Chen W."/>
            <person name="Choi C."/>
            <person name="Clum A."/>
            <person name="Dos Santos R.A."/>
            <person name="Damasio A.R."/>
            <person name="Diallinas G."/>
            <person name="Emri T."/>
            <person name="Fekete E."/>
            <person name="Flipphi M."/>
            <person name="Freyberg S."/>
            <person name="Gallo A."/>
            <person name="Gournas C."/>
            <person name="Habgood R."/>
            <person name="Hainaut M."/>
            <person name="Harispe M.L."/>
            <person name="Henrissat B."/>
            <person name="Hilden K.S."/>
            <person name="Hope R."/>
            <person name="Hossain A."/>
            <person name="Karabika E."/>
            <person name="Karaffa L."/>
            <person name="Karanyi Z."/>
            <person name="Krasevec N."/>
            <person name="Kuo A."/>
            <person name="Kusch H."/>
            <person name="LaButti K."/>
            <person name="Lagendijk E.L."/>
            <person name="Lapidus A."/>
            <person name="Levasseur A."/>
            <person name="Lindquist E."/>
            <person name="Lipzen A."/>
            <person name="Logrieco A.F."/>
            <person name="MacCabe A."/>
            <person name="Maekelae M.R."/>
            <person name="Malavazi I."/>
            <person name="Melin P."/>
            <person name="Meyer V."/>
            <person name="Mielnichuk N."/>
            <person name="Miskei M."/>
            <person name="Molnar A.P."/>
            <person name="Mule G."/>
            <person name="Ngan C.Y."/>
            <person name="Orejas M."/>
            <person name="Orosz E."/>
            <person name="Ouedraogo J.P."/>
            <person name="Overkamp K.M."/>
            <person name="Park H.-S."/>
            <person name="Perrone G."/>
            <person name="Piumi F."/>
            <person name="Punt P.J."/>
            <person name="Ram A.F."/>
            <person name="Ramon A."/>
            <person name="Rauscher S."/>
            <person name="Record E."/>
            <person name="Riano-Pachon D.M."/>
            <person name="Robert V."/>
            <person name="Roehrig J."/>
            <person name="Ruller R."/>
            <person name="Salamov A."/>
            <person name="Salih N.S."/>
            <person name="Samson R.A."/>
            <person name="Sandor E."/>
            <person name="Sanguinetti M."/>
            <person name="Schuetze T."/>
            <person name="Sepcic K."/>
            <person name="Shelest E."/>
            <person name="Sherlock G."/>
            <person name="Sophianopoulou V."/>
            <person name="Squina F.M."/>
            <person name="Sun H."/>
            <person name="Susca A."/>
            <person name="Todd R.B."/>
            <person name="Tsang A."/>
            <person name="Unkles S.E."/>
            <person name="van de Wiele N."/>
            <person name="van Rossen-Uffink D."/>
            <person name="Oliveira J.V."/>
            <person name="Vesth T.C."/>
            <person name="Visser J."/>
            <person name="Yu J.-H."/>
            <person name="Zhou M."/>
            <person name="Andersen M.R."/>
            <person name="Archer D.B."/>
            <person name="Baker S.E."/>
            <person name="Benoit I."/>
            <person name="Brakhage A.A."/>
            <person name="Braus G.H."/>
            <person name="Fischer R."/>
            <person name="Frisvad J.C."/>
            <person name="Goldman G.H."/>
            <person name="Houbraken J."/>
            <person name="Oakley B."/>
            <person name="Pocsi I."/>
            <person name="Scazzocchio C."/>
            <person name="Seiboth B."/>
            <person name="vanKuyk P.A."/>
            <person name="Wortman J."/>
            <person name="Dyer P.S."/>
            <person name="Grigoriev I.V."/>
        </authorList>
    </citation>
    <scope>NUCLEOTIDE SEQUENCE [LARGE SCALE GENOMIC DNA]</scope>
    <source>
        <strain evidence="2">CBS 134.48</strain>
    </source>
</reference>
<keyword evidence="2" id="KW-1185">Reference proteome</keyword>
<dbReference type="EMBL" id="KV878204">
    <property type="protein sequence ID" value="OJI82849.1"/>
    <property type="molecule type" value="Genomic_DNA"/>
</dbReference>
<evidence type="ECO:0000313" key="1">
    <source>
        <dbReference type="EMBL" id="OJI82849.1"/>
    </source>
</evidence>
<protein>
    <recommendedName>
        <fullName evidence="3">Right handed beta helix domain-containing protein</fullName>
    </recommendedName>
</protein>
<accession>A0A1L9N0M2</accession>